<dbReference type="InterPro" id="IPR001690">
    <property type="entry name" value="Autoind_synthase"/>
</dbReference>
<sequence>MRITVGTASTLGPERMAKLTRYRHQVFVEKLGWDLDLRDGQELDQFDHDDTVYLVAWDEQDRVGGCARLLPTTRPYLLQEVFPQLLNGAPAPRSDEVWELSRFAAVDPEAVSTPAAGQLSSAATLQLLAAAVESAAERGARRLITVSPPGVERLLRRTPFRIRAAGPRMDVGTHALFACWIDAANDHDERAVLPRRHHMPEPALLAALA</sequence>
<gene>
    <name evidence="9" type="ORF">SAMN05192549_102280</name>
</gene>
<keyword evidence="5 7" id="KW-0071">Autoinducer synthesis</keyword>
<proteinExistence type="inferred from homology"/>
<dbReference type="PRINTS" id="PR01549">
    <property type="entry name" value="AUTOINDCRSYN"/>
</dbReference>
<dbReference type="PROSITE" id="PS51187">
    <property type="entry name" value="AUTOINDUCER_SYNTH_2"/>
    <property type="match status" value="1"/>
</dbReference>
<dbReference type="RefSeq" id="WP_084560003.1">
    <property type="nucleotide sequence ID" value="NZ_FRCX01000002.1"/>
</dbReference>
<dbReference type="InterPro" id="IPR018311">
    <property type="entry name" value="Autoind_synth_CS"/>
</dbReference>
<keyword evidence="10" id="KW-1185">Reference proteome</keyword>
<dbReference type="GO" id="GO:0061579">
    <property type="term" value="F:N-acyl homoserine lactone synthase activity"/>
    <property type="evidence" value="ECO:0007669"/>
    <property type="project" value="UniProtKB-UniRule"/>
</dbReference>
<evidence type="ECO:0000256" key="5">
    <source>
        <dbReference type="ARBA" id="ARBA00022929"/>
    </source>
</evidence>
<evidence type="ECO:0000256" key="2">
    <source>
        <dbReference type="ARBA" id="ARBA00022654"/>
    </source>
</evidence>
<reference evidence="10" key="1">
    <citation type="submission" date="2016-11" db="EMBL/GenBank/DDBJ databases">
        <authorList>
            <person name="Varghese N."/>
            <person name="Submissions S."/>
        </authorList>
    </citation>
    <scope>NUCLEOTIDE SEQUENCE [LARGE SCALE GENOMIC DNA]</scope>
    <source>
        <strain evidence="10">Sac-22</strain>
    </source>
</reference>
<dbReference type="Proteomes" id="UP000184339">
    <property type="component" value="Unassembled WGS sequence"/>
</dbReference>
<evidence type="ECO:0000256" key="1">
    <source>
        <dbReference type="ARBA" id="ARBA00012340"/>
    </source>
</evidence>
<accession>A0A1M7KYN4</accession>
<evidence type="ECO:0000256" key="3">
    <source>
        <dbReference type="ARBA" id="ARBA00022679"/>
    </source>
</evidence>
<dbReference type="AlphaFoldDB" id="A0A1M7KYN4"/>
<dbReference type="InterPro" id="IPR016181">
    <property type="entry name" value="Acyl_CoA_acyltransferase"/>
</dbReference>
<dbReference type="GO" id="GO:0009372">
    <property type="term" value="P:quorum sensing"/>
    <property type="evidence" value="ECO:0007669"/>
    <property type="project" value="UniProtKB-UniRule"/>
</dbReference>
<name>A0A1M7KYN4_9BURK</name>
<dbReference type="Gene3D" id="3.40.630.30">
    <property type="match status" value="1"/>
</dbReference>
<dbReference type="PANTHER" id="PTHR39322">
    <property type="entry name" value="ACYL-HOMOSERINE-LACTONE SYNTHASE"/>
    <property type="match status" value="1"/>
</dbReference>
<evidence type="ECO:0000256" key="7">
    <source>
        <dbReference type="PROSITE-ProRule" id="PRU00533"/>
    </source>
</evidence>
<keyword evidence="3 8" id="KW-0808">Transferase</keyword>
<comment type="catalytic activity">
    <reaction evidence="6 8">
        <text>a fatty acyl-[ACP] + S-adenosyl-L-methionine = an N-acyl-L-homoserine lactone + S-methyl-5'-thioadenosine + holo-[ACP] + H(+)</text>
        <dbReference type="Rhea" id="RHEA:10096"/>
        <dbReference type="Rhea" id="RHEA-COMP:9685"/>
        <dbReference type="Rhea" id="RHEA-COMP:14125"/>
        <dbReference type="ChEBI" id="CHEBI:15378"/>
        <dbReference type="ChEBI" id="CHEBI:17509"/>
        <dbReference type="ChEBI" id="CHEBI:55474"/>
        <dbReference type="ChEBI" id="CHEBI:59789"/>
        <dbReference type="ChEBI" id="CHEBI:64479"/>
        <dbReference type="ChEBI" id="CHEBI:138651"/>
        <dbReference type="EC" id="2.3.1.184"/>
    </reaction>
</comment>
<protein>
    <recommendedName>
        <fullName evidence="1 8">Acyl-homoserine-lactone synthase</fullName>
        <ecNumber evidence="1 8">2.3.1.184</ecNumber>
    </recommendedName>
    <alternativeName>
        <fullName evidence="8">Autoinducer synthesis protein</fullName>
    </alternativeName>
</protein>
<dbReference type="EMBL" id="FRCX01000002">
    <property type="protein sequence ID" value="SHM70691.1"/>
    <property type="molecule type" value="Genomic_DNA"/>
</dbReference>
<dbReference type="EC" id="2.3.1.184" evidence="1 8"/>
<evidence type="ECO:0000256" key="6">
    <source>
        <dbReference type="ARBA" id="ARBA00048576"/>
    </source>
</evidence>
<comment type="similarity">
    <text evidence="7 8">Belongs to the autoinducer synthase family.</text>
</comment>
<dbReference type="PROSITE" id="PS00949">
    <property type="entry name" value="AUTOINDUCER_SYNTH_1"/>
    <property type="match status" value="1"/>
</dbReference>
<keyword evidence="4 8" id="KW-0949">S-adenosyl-L-methionine</keyword>
<organism evidence="9 10">
    <name type="scientific">Duganella sacchari</name>
    <dbReference type="NCBI Taxonomy" id="551987"/>
    <lineage>
        <taxon>Bacteria</taxon>
        <taxon>Pseudomonadati</taxon>
        <taxon>Pseudomonadota</taxon>
        <taxon>Betaproteobacteria</taxon>
        <taxon>Burkholderiales</taxon>
        <taxon>Oxalobacteraceae</taxon>
        <taxon>Telluria group</taxon>
        <taxon>Duganella</taxon>
    </lineage>
</organism>
<keyword evidence="2 7" id="KW-0673">Quorum sensing</keyword>
<evidence type="ECO:0000313" key="10">
    <source>
        <dbReference type="Proteomes" id="UP000184339"/>
    </source>
</evidence>
<dbReference type="SUPFAM" id="SSF55729">
    <property type="entry name" value="Acyl-CoA N-acyltransferases (Nat)"/>
    <property type="match status" value="1"/>
</dbReference>
<dbReference type="STRING" id="551987.SAMN05192549_102280"/>
<dbReference type="OrthoDB" id="6023281at2"/>
<evidence type="ECO:0000313" key="9">
    <source>
        <dbReference type="EMBL" id="SHM70691.1"/>
    </source>
</evidence>
<dbReference type="PANTHER" id="PTHR39322:SF1">
    <property type="entry name" value="ISOVALERYL-HOMOSERINE LACTONE SYNTHASE"/>
    <property type="match status" value="1"/>
</dbReference>
<evidence type="ECO:0000256" key="8">
    <source>
        <dbReference type="RuleBase" id="RU361135"/>
    </source>
</evidence>
<evidence type="ECO:0000256" key="4">
    <source>
        <dbReference type="ARBA" id="ARBA00022691"/>
    </source>
</evidence>
<dbReference type="GO" id="GO:0007165">
    <property type="term" value="P:signal transduction"/>
    <property type="evidence" value="ECO:0007669"/>
    <property type="project" value="TreeGrafter"/>
</dbReference>
<dbReference type="Pfam" id="PF00765">
    <property type="entry name" value="Autoind_synth"/>
    <property type="match status" value="1"/>
</dbReference>